<dbReference type="Pfam" id="PF04773">
    <property type="entry name" value="FecR"/>
    <property type="match status" value="1"/>
</dbReference>
<dbReference type="RefSeq" id="WP_105716895.1">
    <property type="nucleotide sequence ID" value="NZ_PVBQ01000006.1"/>
</dbReference>
<gene>
    <name evidence="4" type="ORF">C5745_10235</name>
</gene>
<accession>A0A2S9J4I8</accession>
<protein>
    <recommendedName>
        <fullName evidence="6">Anti-sigma factor</fullName>
    </recommendedName>
</protein>
<organism evidence="4 5">
    <name type="scientific">Sphingobacterium haloxyli</name>
    <dbReference type="NCBI Taxonomy" id="2100533"/>
    <lineage>
        <taxon>Bacteria</taxon>
        <taxon>Pseudomonadati</taxon>
        <taxon>Bacteroidota</taxon>
        <taxon>Sphingobacteriia</taxon>
        <taxon>Sphingobacteriales</taxon>
        <taxon>Sphingobacteriaceae</taxon>
        <taxon>Sphingobacterium</taxon>
    </lineage>
</organism>
<evidence type="ECO:0008006" key="6">
    <source>
        <dbReference type="Google" id="ProtNLM"/>
    </source>
</evidence>
<name>A0A2S9J4I8_9SPHI</name>
<dbReference type="AlphaFoldDB" id="A0A2S9J4I8"/>
<keyword evidence="5" id="KW-1185">Reference proteome</keyword>
<dbReference type="PANTHER" id="PTHR30273">
    <property type="entry name" value="PERIPLASMIC SIGNAL SENSOR AND SIGMA FACTOR ACTIVATOR FECR-RELATED"/>
    <property type="match status" value="1"/>
</dbReference>
<dbReference type="EMBL" id="PVBQ01000006">
    <property type="protein sequence ID" value="PRD47672.1"/>
    <property type="molecule type" value="Genomic_DNA"/>
</dbReference>
<dbReference type="Pfam" id="PF16344">
    <property type="entry name" value="FecR_C"/>
    <property type="match status" value="1"/>
</dbReference>
<sequence>MSQKEKYQSIIRRFYNGTASDKDMQLIQAMMDDAEFLAAWEDVWSTSVPAKPSANTAEQERLFDKVMHDERVIADRAIHAVRHSNRYRRLWRYAGAVAMFLLTIGIAFWVYHDPKKEPLSVAEQQNEVEEVLPGKERAMIVLNNGKSIDLEALPGDTTLQMEGFCIHKSRDGIISYQADKDYQTAGRLAYNRIVTPRGGEYALLLPDGTKVWLNAVTTLRYPVVFDDKERVVQMEGEAYFEVSKAERHGKRIPFIVETEKQRLEVLGTVFNLNTYANDVVTTLVEGKVKLSFSGTDAADKVLEANDQVRFDREKERYTYAKVDPLYFTSWKNGNFAFSNTDVHQVMEDIARWYDIEVIYKLSSQPIRFSGRISRYENIDKMLELIAMTGEVRFKREGRRVYVLDE</sequence>
<dbReference type="OrthoDB" id="1099963at2"/>
<evidence type="ECO:0000313" key="5">
    <source>
        <dbReference type="Proteomes" id="UP000239711"/>
    </source>
</evidence>
<dbReference type="InterPro" id="IPR012373">
    <property type="entry name" value="Ferrdict_sens_TM"/>
</dbReference>
<keyword evidence="1" id="KW-0472">Membrane</keyword>
<evidence type="ECO:0000313" key="4">
    <source>
        <dbReference type="EMBL" id="PRD47672.1"/>
    </source>
</evidence>
<keyword evidence="1" id="KW-0812">Transmembrane</keyword>
<feature type="domain" description="Protein FecR C-terminal" evidence="3">
    <location>
        <begin position="335"/>
        <end position="402"/>
    </location>
</feature>
<evidence type="ECO:0000259" key="3">
    <source>
        <dbReference type="Pfam" id="PF16344"/>
    </source>
</evidence>
<comment type="caution">
    <text evidence="4">The sequence shown here is derived from an EMBL/GenBank/DDBJ whole genome shotgun (WGS) entry which is preliminary data.</text>
</comment>
<dbReference type="GO" id="GO:0016989">
    <property type="term" value="F:sigma factor antagonist activity"/>
    <property type="evidence" value="ECO:0007669"/>
    <property type="project" value="TreeGrafter"/>
</dbReference>
<dbReference type="Gene3D" id="2.60.120.1440">
    <property type="match status" value="1"/>
</dbReference>
<feature type="transmembrane region" description="Helical" evidence="1">
    <location>
        <begin position="90"/>
        <end position="111"/>
    </location>
</feature>
<evidence type="ECO:0000256" key="1">
    <source>
        <dbReference type="SAM" id="Phobius"/>
    </source>
</evidence>
<proteinExistence type="predicted"/>
<dbReference type="PANTHER" id="PTHR30273:SF2">
    <property type="entry name" value="PROTEIN FECR"/>
    <property type="match status" value="1"/>
</dbReference>
<reference evidence="4 5" key="1">
    <citation type="submission" date="2018-02" db="EMBL/GenBank/DDBJ databases">
        <title>The draft genome of Sphingobacterium sp. 5JN-11.</title>
        <authorList>
            <person name="Liu L."/>
            <person name="Li L."/>
            <person name="Liang L."/>
            <person name="Zhang X."/>
            <person name="Wang T."/>
        </authorList>
    </citation>
    <scope>NUCLEOTIDE SEQUENCE [LARGE SCALE GENOMIC DNA]</scope>
    <source>
        <strain evidence="4 5">5JN-11</strain>
    </source>
</reference>
<dbReference type="Gene3D" id="3.55.50.30">
    <property type="match status" value="1"/>
</dbReference>
<evidence type="ECO:0000259" key="2">
    <source>
        <dbReference type="Pfam" id="PF04773"/>
    </source>
</evidence>
<dbReference type="InterPro" id="IPR032508">
    <property type="entry name" value="FecR_C"/>
</dbReference>
<dbReference type="Proteomes" id="UP000239711">
    <property type="component" value="Unassembled WGS sequence"/>
</dbReference>
<keyword evidence="1" id="KW-1133">Transmembrane helix</keyword>
<dbReference type="InterPro" id="IPR006860">
    <property type="entry name" value="FecR"/>
</dbReference>
<feature type="domain" description="FecR protein" evidence="2">
    <location>
        <begin position="192"/>
        <end position="289"/>
    </location>
</feature>